<dbReference type="Proteomes" id="UP001151760">
    <property type="component" value="Unassembled WGS sequence"/>
</dbReference>
<evidence type="ECO:0000313" key="2">
    <source>
        <dbReference type="Proteomes" id="UP001151760"/>
    </source>
</evidence>
<keyword evidence="2" id="KW-1185">Reference proteome</keyword>
<reference evidence="1" key="1">
    <citation type="journal article" date="2022" name="Int. J. Mol. Sci.">
        <title>Draft Genome of Tanacetum Coccineum: Genomic Comparison of Closely Related Tanacetum-Family Plants.</title>
        <authorList>
            <person name="Yamashiro T."/>
            <person name="Shiraishi A."/>
            <person name="Nakayama K."/>
            <person name="Satake H."/>
        </authorList>
    </citation>
    <scope>NUCLEOTIDE SEQUENCE</scope>
</reference>
<organism evidence="1 2">
    <name type="scientific">Tanacetum coccineum</name>
    <dbReference type="NCBI Taxonomy" id="301880"/>
    <lineage>
        <taxon>Eukaryota</taxon>
        <taxon>Viridiplantae</taxon>
        <taxon>Streptophyta</taxon>
        <taxon>Embryophyta</taxon>
        <taxon>Tracheophyta</taxon>
        <taxon>Spermatophyta</taxon>
        <taxon>Magnoliopsida</taxon>
        <taxon>eudicotyledons</taxon>
        <taxon>Gunneridae</taxon>
        <taxon>Pentapetalae</taxon>
        <taxon>asterids</taxon>
        <taxon>campanulids</taxon>
        <taxon>Asterales</taxon>
        <taxon>Asteraceae</taxon>
        <taxon>Asteroideae</taxon>
        <taxon>Anthemideae</taxon>
        <taxon>Anthemidinae</taxon>
        <taxon>Tanacetum</taxon>
    </lineage>
</organism>
<dbReference type="EMBL" id="BQNB010011908">
    <property type="protein sequence ID" value="GJS96718.1"/>
    <property type="molecule type" value="Genomic_DNA"/>
</dbReference>
<gene>
    <name evidence="1" type="ORF">Tco_0803686</name>
</gene>
<sequence length="251" mass="27726">MVRSPGLPRVRIINLVPRGPLRWSVGGATVVRWCFVGGATVVAMRQMVLPMVHTGGPSLTAGGSGDGAGDSGCGSQVPRCTTQVATRGILIMSCRNQLVYEPTPGNNYDFPWFDQPPEYPIDQSLLQDLDFESHFNCLQRDTNRILEELLRTLKPNSRVGEHEGSDDYTEDALLMRDEVISTTPARENNKLIKSSIDDLVPIPKKSEVTSDSILVCDRPLIHLATRYQSVTPPNLGSSEMLNIQGRYFIDQ</sequence>
<comment type="caution">
    <text evidence="1">The sequence shown here is derived from an EMBL/GenBank/DDBJ whole genome shotgun (WGS) entry which is preliminary data.</text>
</comment>
<protein>
    <submittedName>
        <fullName evidence="1">Uncharacterized protein</fullName>
    </submittedName>
</protein>
<proteinExistence type="predicted"/>
<name>A0ABQ5A351_9ASTR</name>
<reference evidence="1" key="2">
    <citation type="submission" date="2022-01" db="EMBL/GenBank/DDBJ databases">
        <authorList>
            <person name="Yamashiro T."/>
            <person name="Shiraishi A."/>
            <person name="Satake H."/>
            <person name="Nakayama K."/>
        </authorList>
    </citation>
    <scope>NUCLEOTIDE SEQUENCE</scope>
</reference>
<accession>A0ABQ5A351</accession>
<evidence type="ECO:0000313" key="1">
    <source>
        <dbReference type="EMBL" id="GJS96718.1"/>
    </source>
</evidence>